<dbReference type="GO" id="GO:0005524">
    <property type="term" value="F:ATP binding"/>
    <property type="evidence" value="ECO:0007669"/>
    <property type="project" value="UniProtKB-KW"/>
</dbReference>
<evidence type="ECO:0000256" key="1">
    <source>
        <dbReference type="ARBA" id="ARBA00004496"/>
    </source>
</evidence>
<reference evidence="10" key="1">
    <citation type="submission" date="2013-12" db="EMBL/GenBank/DDBJ databases">
        <title>The Genome Sequence of Aphanomyces astaci APO3.</title>
        <authorList>
            <consortium name="The Broad Institute Genomics Platform"/>
            <person name="Russ C."/>
            <person name="Tyler B."/>
            <person name="van West P."/>
            <person name="Dieguez-Uribeondo J."/>
            <person name="Young S.K."/>
            <person name="Zeng Q."/>
            <person name="Gargeya S."/>
            <person name="Fitzgerald M."/>
            <person name="Abouelleil A."/>
            <person name="Alvarado L."/>
            <person name="Chapman S.B."/>
            <person name="Gainer-Dewar J."/>
            <person name="Goldberg J."/>
            <person name="Griggs A."/>
            <person name="Gujja S."/>
            <person name="Hansen M."/>
            <person name="Howarth C."/>
            <person name="Imamovic A."/>
            <person name="Ireland A."/>
            <person name="Larimer J."/>
            <person name="McCowan C."/>
            <person name="Murphy C."/>
            <person name="Pearson M."/>
            <person name="Poon T.W."/>
            <person name="Priest M."/>
            <person name="Roberts A."/>
            <person name="Saif S."/>
            <person name="Shea T."/>
            <person name="Sykes S."/>
            <person name="Wortman J."/>
            <person name="Nusbaum C."/>
            <person name="Birren B."/>
        </authorList>
    </citation>
    <scope>NUCLEOTIDE SEQUENCE [LARGE SCALE GENOMIC DNA]</scope>
    <source>
        <strain evidence="10">APO3</strain>
    </source>
</reference>
<accession>W4G982</accession>
<dbReference type="AlphaFoldDB" id="W4G982"/>
<evidence type="ECO:0000256" key="6">
    <source>
        <dbReference type="PROSITE-ProRule" id="PRU00283"/>
    </source>
</evidence>
<dbReference type="Gene3D" id="3.40.850.10">
    <property type="entry name" value="Kinesin motor domain"/>
    <property type="match status" value="1"/>
</dbReference>
<proteinExistence type="inferred from homology"/>
<comment type="caution">
    <text evidence="6">Lacks conserved residue(s) required for the propagation of feature annotation.</text>
</comment>
<dbReference type="PRINTS" id="PR00380">
    <property type="entry name" value="KINESINHEAVY"/>
</dbReference>
<dbReference type="PANTHER" id="PTHR47969">
    <property type="entry name" value="CHROMOSOME-ASSOCIATED KINESIN KIF4A-RELATED"/>
    <property type="match status" value="1"/>
</dbReference>
<dbReference type="OrthoDB" id="2113965at2759"/>
<dbReference type="GO" id="GO:0007052">
    <property type="term" value="P:mitotic spindle organization"/>
    <property type="evidence" value="ECO:0007669"/>
    <property type="project" value="TreeGrafter"/>
</dbReference>
<dbReference type="PROSITE" id="PS50067">
    <property type="entry name" value="KINESIN_MOTOR_2"/>
    <property type="match status" value="1"/>
</dbReference>
<keyword evidence="2" id="KW-0963">Cytoplasm</keyword>
<dbReference type="PANTHER" id="PTHR47969:SF15">
    <property type="entry name" value="CHROMOSOME-ASSOCIATED KINESIN KIF4A-RELATED"/>
    <property type="match status" value="1"/>
</dbReference>
<feature type="region of interest" description="Disordered" evidence="8">
    <location>
        <begin position="931"/>
        <end position="958"/>
    </location>
</feature>
<evidence type="ECO:0000256" key="2">
    <source>
        <dbReference type="ARBA" id="ARBA00022490"/>
    </source>
</evidence>
<dbReference type="SUPFAM" id="SSF52540">
    <property type="entry name" value="P-loop containing nucleoside triphosphate hydrolases"/>
    <property type="match status" value="1"/>
</dbReference>
<dbReference type="VEuPathDB" id="FungiDB:H257_10005"/>
<dbReference type="InterPro" id="IPR027417">
    <property type="entry name" value="P-loop_NTPase"/>
</dbReference>
<gene>
    <name evidence="10" type="ORF">H257_10005</name>
</gene>
<feature type="compositionally biased region" description="Basic and acidic residues" evidence="8">
    <location>
        <begin position="940"/>
        <end position="953"/>
    </location>
</feature>
<dbReference type="InterPro" id="IPR029329">
    <property type="entry name" value="DUF4472"/>
</dbReference>
<evidence type="ECO:0000256" key="5">
    <source>
        <dbReference type="ARBA" id="ARBA00023054"/>
    </source>
</evidence>
<comment type="similarity">
    <text evidence="6">Belongs to the TRAFAC class myosin-kinesin ATPase superfamily. Kinesin family.</text>
</comment>
<feature type="coiled-coil region" evidence="7">
    <location>
        <begin position="472"/>
        <end position="527"/>
    </location>
</feature>
<keyword evidence="4" id="KW-0067">ATP-binding</keyword>
<keyword evidence="5 7" id="KW-0175">Coiled coil</keyword>
<dbReference type="GO" id="GO:0008017">
    <property type="term" value="F:microtubule binding"/>
    <property type="evidence" value="ECO:0007669"/>
    <property type="project" value="InterPro"/>
</dbReference>
<dbReference type="GO" id="GO:0003777">
    <property type="term" value="F:microtubule motor activity"/>
    <property type="evidence" value="ECO:0007669"/>
    <property type="project" value="InterPro"/>
</dbReference>
<feature type="coiled-coil region" evidence="7">
    <location>
        <begin position="659"/>
        <end position="714"/>
    </location>
</feature>
<evidence type="ECO:0000256" key="4">
    <source>
        <dbReference type="ARBA" id="ARBA00022840"/>
    </source>
</evidence>
<dbReference type="GeneID" id="20812001"/>
<evidence type="ECO:0000313" key="10">
    <source>
        <dbReference type="EMBL" id="ETV75589.1"/>
    </source>
</evidence>
<protein>
    <recommendedName>
        <fullName evidence="9">Kinesin motor domain-containing protein</fullName>
    </recommendedName>
</protein>
<evidence type="ECO:0000256" key="7">
    <source>
        <dbReference type="SAM" id="Coils"/>
    </source>
</evidence>
<feature type="domain" description="Kinesin motor" evidence="9">
    <location>
        <begin position="19"/>
        <end position="348"/>
    </location>
</feature>
<organism evidence="10">
    <name type="scientific">Aphanomyces astaci</name>
    <name type="common">Crayfish plague agent</name>
    <dbReference type="NCBI Taxonomy" id="112090"/>
    <lineage>
        <taxon>Eukaryota</taxon>
        <taxon>Sar</taxon>
        <taxon>Stramenopiles</taxon>
        <taxon>Oomycota</taxon>
        <taxon>Saprolegniomycetes</taxon>
        <taxon>Saprolegniales</taxon>
        <taxon>Verrucalvaceae</taxon>
        <taxon>Aphanomyces</taxon>
    </lineage>
</organism>
<dbReference type="SMART" id="SM00129">
    <property type="entry name" value="KISc"/>
    <property type="match status" value="1"/>
</dbReference>
<dbReference type="Pfam" id="PF00225">
    <property type="entry name" value="Kinesin"/>
    <property type="match status" value="1"/>
</dbReference>
<dbReference type="EMBL" id="KI913139">
    <property type="protein sequence ID" value="ETV75589.1"/>
    <property type="molecule type" value="Genomic_DNA"/>
</dbReference>
<dbReference type="RefSeq" id="XP_009834720.1">
    <property type="nucleotide sequence ID" value="XM_009836418.1"/>
</dbReference>
<name>W4G982_APHAT</name>
<evidence type="ECO:0000256" key="3">
    <source>
        <dbReference type="ARBA" id="ARBA00022741"/>
    </source>
</evidence>
<dbReference type="InterPro" id="IPR027640">
    <property type="entry name" value="Kinesin-like_fam"/>
</dbReference>
<sequence length="1034" mass="114053">MEPPDDYDPTGVPIPVYVYKCDALRVGPVSDVGAVNIDGSRVTISQQGNSSETLTVDHVFQNADEVDVIEHALNSLLTACVDGVNACLLCGGSSNTLRSTFFHGSDKAPAHAGLALTMLQHLLLHLADKHGSGGNPSPHTPRYFVRLSFVEFYEETITDLLASKQGPTGSSPPMLALREDEYAGVDFKNATKVGPIQSSMDVQTAVQDGRRRRRSAATSLGPSTDFTSAIFRIYIKQVPTSDGPVVLSTLDIVDLPPFDRLAKVPTAVRLTEGPLLNKSLYAFESVCKAAASAASFPPYDASLLTRSLQQALGGDALTNALLFVAPNDHEGAKATGQVASMLQRMRTFPLAHSDVVQGLRRRHHAERMYWKTKVPQSNSTYHDTNDGSQSTLALVQKAHELEGKLLQDSIDKSKLKDTIDGHVKALSESRAKVAGLVEAEVGLRKQLLDREREKLSLSKALVDCQLEHSTMLEAVEKDKFDLTTKLLNAENDLLELQMREEQHDTLLRAAQDAAAAATADKKELAIEFVALKANFVAANKALQAKSGKAQQLSVELLTLVNQKTQLAAAVDDLEKAKADGLERERKLREAMDKATVQEQALMGLVAAEKARGHSLYEEKVALEFQLKSLAVEVEARQVQFEKAAQEQAVAHHAQVHALKQAAEDQVARSMAKESSLEERIREMECMARQSRRQLDDLERSLAKRSTEAADLRTAMAREAAEMEAQTASYRLRLNSLFGNKPITTASGNEGEEAPVAAARAAWTLSFETRERELVERLAALEARQASWGGRYEVLYRRTMQLQGILDDNHVKVDDAPGDLDMWSQEAAAESDVSDMERRRMLAKVEVCTQELRLQLEKNLQSAETFNGMLAAKERDVAAVRTQLDAAIASRDQLQLQNERLLADKSTDETKDEMKRMQEMLVAQLQELKATMQAQPVSSKGENDQATDKRRSGYDENGQQLRAQIAKLEERLRGIKASHMQTVEATERRCVQLSTKTIMLEEEVVGLKNLLKASTMKYQRRLREVTEAQGAARDT</sequence>
<evidence type="ECO:0000259" key="9">
    <source>
        <dbReference type="PROSITE" id="PS50067"/>
    </source>
</evidence>
<dbReference type="GO" id="GO:0005875">
    <property type="term" value="C:microtubule associated complex"/>
    <property type="evidence" value="ECO:0007669"/>
    <property type="project" value="TreeGrafter"/>
</dbReference>
<dbReference type="GO" id="GO:0007018">
    <property type="term" value="P:microtubule-based movement"/>
    <property type="evidence" value="ECO:0007669"/>
    <property type="project" value="InterPro"/>
</dbReference>
<dbReference type="InterPro" id="IPR001752">
    <property type="entry name" value="Kinesin_motor_dom"/>
</dbReference>
<evidence type="ECO:0000256" key="8">
    <source>
        <dbReference type="SAM" id="MobiDB-lite"/>
    </source>
</evidence>
<dbReference type="GO" id="GO:0051231">
    <property type="term" value="P:spindle elongation"/>
    <property type="evidence" value="ECO:0007669"/>
    <property type="project" value="TreeGrafter"/>
</dbReference>
<dbReference type="GO" id="GO:0005737">
    <property type="term" value="C:cytoplasm"/>
    <property type="evidence" value="ECO:0007669"/>
    <property type="project" value="UniProtKB-SubCell"/>
</dbReference>
<dbReference type="STRING" id="112090.W4G982"/>
<dbReference type="Pfam" id="PF14739">
    <property type="entry name" value="DUF4472"/>
    <property type="match status" value="1"/>
</dbReference>
<keyword evidence="3" id="KW-0547">Nucleotide-binding</keyword>
<dbReference type="InterPro" id="IPR036961">
    <property type="entry name" value="Kinesin_motor_dom_sf"/>
</dbReference>
<comment type="subcellular location">
    <subcellularLocation>
        <location evidence="1">Cytoplasm</location>
    </subcellularLocation>
</comment>